<evidence type="ECO:0000259" key="5">
    <source>
        <dbReference type="Pfam" id="PF00248"/>
    </source>
</evidence>
<accession>A0A813B9G0</accession>
<evidence type="ECO:0000256" key="1">
    <source>
        <dbReference type="ARBA" id="ARBA00007905"/>
    </source>
</evidence>
<name>A0A813B9G0_9DINO</name>
<dbReference type="SUPFAM" id="SSF51430">
    <property type="entry name" value="NAD(P)-linked oxidoreductase"/>
    <property type="match status" value="1"/>
</dbReference>
<dbReference type="Gene3D" id="3.20.20.100">
    <property type="entry name" value="NADP-dependent oxidoreductase domain"/>
    <property type="match status" value="1"/>
</dbReference>
<dbReference type="GO" id="GO:0016616">
    <property type="term" value="F:oxidoreductase activity, acting on the CH-OH group of donors, NAD or NADP as acceptor"/>
    <property type="evidence" value="ECO:0007669"/>
    <property type="project" value="UniProtKB-ARBA"/>
</dbReference>
<organism evidence="6 7">
    <name type="scientific">Symbiodinium necroappetens</name>
    <dbReference type="NCBI Taxonomy" id="1628268"/>
    <lineage>
        <taxon>Eukaryota</taxon>
        <taxon>Sar</taxon>
        <taxon>Alveolata</taxon>
        <taxon>Dinophyceae</taxon>
        <taxon>Suessiales</taxon>
        <taxon>Symbiodiniaceae</taxon>
        <taxon>Symbiodinium</taxon>
    </lineage>
</organism>
<keyword evidence="3" id="KW-0560">Oxidoreductase</keyword>
<protein>
    <recommendedName>
        <fullName evidence="5">NADP-dependent oxidoreductase domain-containing protein</fullName>
    </recommendedName>
</protein>
<dbReference type="OrthoDB" id="416253at2759"/>
<dbReference type="PANTHER" id="PTHR43827">
    <property type="entry name" value="2,5-DIKETO-D-GLUCONIC ACID REDUCTASE"/>
    <property type="match status" value="1"/>
</dbReference>
<feature type="non-terminal residue" evidence="6">
    <location>
        <position position="160"/>
    </location>
</feature>
<proteinExistence type="inferred from homology"/>
<evidence type="ECO:0000256" key="2">
    <source>
        <dbReference type="ARBA" id="ARBA00022857"/>
    </source>
</evidence>
<dbReference type="Proteomes" id="UP000601435">
    <property type="component" value="Unassembled WGS sequence"/>
</dbReference>
<comment type="similarity">
    <text evidence="1">Belongs to the aldo/keto reductase family.</text>
</comment>
<dbReference type="Pfam" id="PF00248">
    <property type="entry name" value="Aldo_ket_red"/>
    <property type="match status" value="1"/>
</dbReference>
<feature type="domain" description="NADP-dependent oxidoreductase" evidence="5">
    <location>
        <begin position="5"/>
        <end position="70"/>
    </location>
</feature>
<evidence type="ECO:0000313" key="7">
    <source>
        <dbReference type="Proteomes" id="UP000601435"/>
    </source>
</evidence>
<keyword evidence="2" id="KW-0521">NADP</keyword>
<evidence type="ECO:0000256" key="4">
    <source>
        <dbReference type="SAM" id="MobiDB-lite"/>
    </source>
</evidence>
<dbReference type="PANTHER" id="PTHR43827:SF3">
    <property type="entry name" value="NADP-DEPENDENT OXIDOREDUCTASE DOMAIN-CONTAINING PROTEIN"/>
    <property type="match status" value="1"/>
</dbReference>
<dbReference type="InterPro" id="IPR023210">
    <property type="entry name" value="NADP_OxRdtase_dom"/>
</dbReference>
<dbReference type="EMBL" id="CAJNJA010069060">
    <property type="protein sequence ID" value="CAE7896897.1"/>
    <property type="molecule type" value="Genomic_DNA"/>
</dbReference>
<dbReference type="InterPro" id="IPR036812">
    <property type="entry name" value="NAD(P)_OxRdtase_dom_sf"/>
</dbReference>
<feature type="region of interest" description="Disordered" evidence="4">
    <location>
        <begin position="81"/>
        <end position="102"/>
    </location>
</feature>
<evidence type="ECO:0000256" key="3">
    <source>
        <dbReference type="ARBA" id="ARBA00023002"/>
    </source>
</evidence>
<comment type="caution">
    <text evidence="6">The sequence shown here is derived from an EMBL/GenBank/DDBJ whole genome shotgun (WGS) entry which is preliminary data.</text>
</comment>
<keyword evidence="7" id="KW-1185">Reference proteome</keyword>
<sequence length="160" mass="17570">PVLSCDTVKTIAERCGRSPAQVCLRWNLEKGNAIVFKSLTPSRIEENAWDLEVDVFDFSLGSDEVAALDTVTTHKVRAEAQSHWHLRRSGTDAPRGPGLRPEKRTVQEASGRVCAGCSHTRCMPVCGGHISASQSSRFQFASHVPIRTFFFRSSRASASP</sequence>
<evidence type="ECO:0000313" key="6">
    <source>
        <dbReference type="EMBL" id="CAE7896897.1"/>
    </source>
</evidence>
<dbReference type="InterPro" id="IPR020471">
    <property type="entry name" value="AKR"/>
</dbReference>
<gene>
    <name evidence="6" type="ORF">SNEC2469_LOCUS30057</name>
</gene>
<dbReference type="AlphaFoldDB" id="A0A813B9G0"/>
<reference evidence="6" key="1">
    <citation type="submission" date="2021-02" db="EMBL/GenBank/DDBJ databases">
        <authorList>
            <person name="Dougan E. K."/>
            <person name="Rhodes N."/>
            <person name="Thang M."/>
            <person name="Chan C."/>
        </authorList>
    </citation>
    <scope>NUCLEOTIDE SEQUENCE</scope>
</reference>